<dbReference type="SMART" id="SM01293">
    <property type="entry name" value="DUF3402"/>
    <property type="match status" value="1"/>
</dbReference>
<evidence type="ECO:0000313" key="6">
    <source>
        <dbReference type="Proteomes" id="UP000678499"/>
    </source>
</evidence>
<comment type="similarity">
    <text evidence="1">Belongs to the STRIP family.</text>
</comment>
<feature type="domain" description="Far11/STRP N-terminal" evidence="3">
    <location>
        <begin position="208"/>
        <end position="538"/>
    </location>
</feature>
<dbReference type="Proteomes" id="UP000678499">
    <property type="component" value="Unassembled WGS sequence"/>
</dbReference>
<sequence>MECKSRQVTKKWIVDGKINGTLLLDALSSYCCQIVDFVLQNRFQTPELHVAEHFLNFVDEAPEQTTSSTSLGRRRGNFNMKRMRLVAENIRKTHSVCAEVNEALNYAFMAHIYGDITLKEVDLVIGPVLNAPREIYRIMIPPRHALVDADSPKVVEQQTNLLKRQFLMYLSASEVFGLFFRDNLRPTSTRICIRTALEDKLTTPFVAMSKLNCGKNVKELVLRLSQANCESVLSCVDDAFDDLMAQYGSERLWQKMVDREREAVMYRLLDQIELLDRSSRLKGIRAFLYVAQGTWGEVQSDEEQLIWSKKNCLLLYKHGVFEAMVQQLRLEIEGSPSHGTSGYKSPVSLSDSFELRAILSILYTMIELLRLPCEGESEDDAECRERMKQELGQPYDDELLAVILFSMITKFCSNNAPRFPMKKVLLLLWKVLFVSLGGMPHLARMKNEKRIAYGLPAVTEDTLEVAKNIRPATPPMYASDMLEHSQAAFSGRGLGGGRGGLLRRGLMKQSSLDDSFDGDNSLNNNNAQNSNQDDDEENVKVDDDAGNNPSNGDIQGADEELREIEERRRMEESGLVPGPPSPRPATPVPHRGKALPWAPKVRMKDVETFLENARLKFFGFPLRGDRASLAGLPKPLHEGLRILQKHMYVSLAEKQIEEEEEVTRHPLSHPEDTPDRNPVEVLYQAMVPSLPQYMIAILKILLAASPTSKTKMDSINIMADVLPEEMPISVMQSMKLGIDVNRQKEIIVMAVSGILLLLLKHLKLNHVYQFEFLSQHLVFANCVPLILKFLNQNISAYVSAKNNVALIDFPSCVLNNTNDLTEENLEIGCSPGGGSQSSDQNLAKVCWRNMASTVNLLRILNKLTKWKHSRIMMLVVFKSAPILKRSLKVRHALLQLYILKLLKMQTKYLGRQWRKGNMKILSAIYSKVRHRLNDDWAFGNDLNARPWDFQADECSLRANVDRFNNRRYGTGAVDPDFEPMDTWVASALAVDIELTDDFKQRYEVWLQHEVFSNAIDWDQLITKPKKTT</sequence>
<dbReference type="GO" id="GO:0007010">
    <property type="term" value="P:cytoskeleton organization"/>
    <property type="evidence" value="ECO:0007669"/>
    <property type="project" value="TreeGrafter"/>
</dbReference>
<feature type="domain" description="Far11/STRP C-terminal" evidence="4">
    <location>
        <begin position="633"/>
        <end position="1002"/>
    </location>
</feature>
<gene>
    <name evidence="5" type="ORF">NMOB1V02_LOCUS2121</name>
</gene>
<accession>A0A7R9BGX8</accession>
<keyword evidence="6" id="KW-1185">Reference proteome</keyword>
<feature type="compositionally biased region" description="Pro residues" evidence="2">
    <location>
        <begin position="577"/>
        <end position="587"/>
    </location>
</feature>
<proteinExistence type="inferred from homology"/>
<evidence type="ECO:0008006" key="7">
    <source>
        <dbReference type="Google" id="ProtNLM"/>
    </source>
</evidence>
<organism evidence="5">
    <name type="scientific">Notodromas monacha</name>
    <dbReference type="NCBI Taxonomy" id="399045"/>
    <lineage>
        <taxon>Eukaryota</taxon>
        <taxon>Metazoa</taxon>
        <taxon>Ecdysozoa</taxon>
        <taxon>Arthropoda</taxon>
        <taxon>Crustacea</taxon>
        <taxon>Oligostraca</taxon>
        <taxon>Ostracoda</taxon>
        <taxon>Podocopa</taxon>
        <taxon>Podocopida</taxon>
        <taxon>Cypridocopina</taxon>
        <taxon>Cypridoidea</taxon>
        <taxon>Cyprididae</taxon>
        <taxon>Notodromas</taxon>
    </lineage>
</organism>
<evidence type="ECO:0000313" key="5">
    <source>
        <dbReference type="EMBL" id="CAD7274273.1"/>
    </source>
</evidence>
<dbReference type="GO" id="GO:0005829">
    <property type="term" value="C:cytosol"/>
    <property type="evidence" value="ECO:0007669"/>
    <property type="project" value="TreeGrafter"/>
</dbReference>
<dbReference type="SMART" id="SM01292">
    <property type="entry name" value="N1221"/>
    <property type="match status" value="1"/>
</dbReference>
<dbReference type="OrthoDB" id="18234at2759"/>
<evidence type="ECO:0000259" key="4">
    <source>
        <dbReference type="SMART" id="SM01293"/>
    </source>
</evidence>
<evidence type="ECO:0000256" key="2">
    <source>
        <dbReference type="SAM" id="MobiDB-lite"/>
    </source>
</evidence>
<dbReference type="InterPro" id="IPR021819">
    <property type="entry name" value="Far11/STRP_C"/>
</dbReference>
<dbReference type="InterPro" id="IPR053729">
    <property type="entry name" value="MAD2L1BP_domain_sf"/>
</dbReference>
<protein>
    <recommendedName>
        <fullName evidence="7">Striatin-interacting protein</fullName>
    </recommendedName>
</protein>
<feature type="region of interest" description="Disordered" evidence="2">
    <location>
        <begin position="510"/>
        <end position="593"/>
    </location>
</feature>
<evidence type="ECO:0000259" key="3">
    <source>
        <dbReference type="SMART" id="SM01292"/>
    </source>
</evidence>
<feature type="compositionally biased region" description="Low complexity" evidence="2">
    <location>
        <begin position="510"/>
        <end position="531"/>
    </location>
</feature>
<dbReference type="PANTHER" id="PTHR13239">
    <property type="entry name" value="PROTEIN REQUIRED FOR HYPHAL ANASTOMOSIS HAM-2"/>
    <property type="match status" value="1"/>
</dbReference>
<dbReference type="Pfam" id="PF11882">
    <property type="entry name" value="DUF3402"/>
    <property type="match status" value="2"/>
</dbReference>
<dbReference type="EMBL" id="OA882266">
    <property type="protein sequence ID" value="CAD7274273.1"/>
    <property type="molecule type" value="Genomic_DNA"/>
</dbReference>
<dbReference type="AlphaFoldDB" id="A0A7R9BGX8"/>
<name>A0A7R9BGX8_9CRUS</name>
<dbReference type="Gene3D" id="3.30.900.20">
    <property type="match status" value="1"/>
</dbReference>
<reference evidence="5" key="1">
    <citation type="submission" date="2020-11" db="EMBL/GenBank/DDBJ databases">
        <authorList>
            <person name="Tran Van P."/>
        </authorList>
    </citation>
    <scope>NUCLEOTIDE SEQUENCE</scope>
</reference>
<dbReference type="Pfam" id="PF07923">
    <property type="entry name" value="N1221"/>
    <property type="match status" value="1"/>
</dbReference>
<dbReference type="InterPro" id="IPR012486">
    <property type="entry name" value="Far11/STRP_N"/>
</dbReference>
<evidence type="ECO:0000256" key="1">
    <source>
        <dbReference type="ARBA" id="ARBA00007062"/>
    </source>
</evidence>
<dbReference type="EMBL" id="CAJPEX010000229">
    <property type="protein sequence ID" value="CAG0914425.1"/>
    <property type="molecule type" value="Genomic_DNA"/>
</dbReference>
<dbReference type="PANTHER" id="PTHR13239:SF4">
    <property type="entry name" value="AT25231P"/>
    <property type="match status" value="1"/>
</dbReference>
<dbReference type="InterPro" id="IPR040185">
    <property type="entry name" value="Far11/STRP"/>
</dbReference>